<protein>
    <submittedName>
        <fullName evidence="2">Uncharacterized protein</fullName>
    </submittedName>
</protein>
<dbReference type="SUPFAM" id="SSF51735">
    <property type="entry name" value="NAD(P)-binding Rossmann-fold domains"/>
    <property type="match status" value="1"/>
</dbReference>
<dbReference type="EMBL" id="CAJVPD010000258">
    <property type="protein sequence ID" value="CAG8403682.1"/>
    <property type="molecule type" value="Genomic_DNA"/>
</dbReference>
<proteinExistence type="predicted"/>
<evidence type="ECO:0000256" key="1">
    <source>
        <dbReference type="ARBA" id="ARBA00023002"/>
    </source>
</evidence>
<evidence type="ECO:0000313" key="3">
    <source>
        <dbReference type="Proteomes" id="UP001152592"/>
    </source>
</evidence>
<name>A0A9W4NQ94_9EURO</name>
<dbReference type="PANTHER" id="PTHR47534">
    <property type="entry name" value="YALI0E05731P"/>
    <property type="match status" value="1"/>
</dbReference>
<sequence>MCTMGPGPWLDSQGLALMQLADAFWSNQNRVGPGNPLSSTVALHFIYLERPGTFPRGFLSHPEFATSNCNMVAISTVRGHNSSITRLYGPSLVAVFVGGTSGIGETTARAFVQNTQSPRVYLIGRDQKRASEIIEDLRRVNPQGRVHFIKTDVSLLGEVDDTCRIIQQKESKVNLLFLSPGVGTTSGRNETKEGLDKKLSLHYYARMRFAETASGSKTGLSRVVSVLEAGSESSLQLDDLSLKTHYSLRDCAKHSITMNSVSMEHLAQSYPHVSFMHCFPGIVRTRLMRDMGTMGKLGIESLLLLAKPWEIPFVESGERHLYAATSPHFSPRARMGTRDAAQGSDGNPGSGFYRVASDGSTYKTSKIMQQYREDGTRSLIWEHALETFASVCGGQKHGTKAIL</sequence>
<comment type="caution">
    <text evidence="2">The sequence shown here is derived from an EMBL/GenBank/DDBJ whole genome shotgun (WGS) entry which is preliminary data.</text>
</comment>
<keyword evidence="1" id="KW-0560">Oxidoreductase</keyword>
<dbReference type="Gene3D" id="3.40.50.720">
    <property type="entry name" value="NAD(P)-binding Rossmann-like Domain"/>
    <property type="match status" value="1"/>
</dbReference>
<dbReference type="InterPro" id="IPR036291">
    <property type="entry name" value="NAD(P)-bd_dom_sf"/>
</dbReference>
<dbReference type="InterPro" id="IPR052228">
    <property type="entry name" value="Sec_Metab_Biosynth_Oxidored"/>
</dbReference>
<organism evidence="2 3">
    <name type="scientific">Penicillium salamii</name>
    <dbReference type="NCBI Taxonomy" id="1612424"/>
    <lineage>
        <taxon>Eukaryota</taxon>
        <taxon>Fungi</taxon>
        <taxon>Dikarya</taxon>
        <taxon>Ascomycota</taxon>
        <taxon>Pezizomycotina</taxon>
        <taxon>Eurotiomycetes</taxon>
        <taxon>Eurotiomycetidae</taxon>
        <taxon>Eurotiales</taxon>
        <taxon>Aspergillaceae</taxon>
        <taxon>Penicillium</taxon>
    </lineage>
</organism>
<dbReference type="PANTHER" id="PTHR47534:SF2">
    <property type="entry name" value="KETOREDUCTASE (KR) DOMAIN-CONTAINING PROTEIN-RELATED"/>
    <property type="match status" value="1"/>
</dbReference>
<dbReference type="AlphaFoldDB" id="A0A9W4NQ94"/>
<dbReference type="Pfam" id="PF00106">
    <property type="entry name" value="adh_short"/>
    <property type="match status" value="1"/>
</dbReference>
<reference evidence="2" key="1">
    <citation type="submission" date="2021-07" db="EMBL/GenBank/DDBJ databases">
        <authorList>
            <person name="Branca A.L. A."/>
        </authorList>
    </citation>
    <scope>NUCLEOTIDE SEQUENCE</scope>
</reference>
<dbReference type="Proteomes" id="UP001152592">
    <property type="component" value="Unassembled WGS sequence"/>
</dbReference>
<accession>A0A9W4NQ94</accession>
<dbReference type="OrthoDB" id="4307211at2759"/>
<gene>
    <name evidence="2" type="ORF">PSALAMII_LOCUS7956</name>
</gene>
<dbReference type="InterPro" id="IPR002347">
    <property type="entry name" value="SDR_fam"/>
</dbReference>
<evidence type="ECO:0000313" key="2">
    <source>
        <dbReference type="EMBL" id="CAG8403682.1"/>
    </source>
</evidence>
<dbReference type="GO" id="GO:0016491">
    <property type="term" value="F:oxidoreductase activity"/>
    <property type="evidence" value="ECO:0007669"/>
    <property type="project" value="UniProtKB-KW"/>
</dbReference>